<dbReference type="Gene3D" id="3.30.230.10">
    <property type="match status" value="1"/>
</dbReference>
<proteinExistence type="inferred from homology"/>
<evidence type="ECO:0000259" key="5">
    <source>
        <dbReference type="PROSITE" id="PS51786"/>
    </source>
</evidence>
<feature type="active site" evidence="1">
    <location>
        <position position="269"/>
    </location>
</feature>
<comment type="caution">
    <text evidence="6">The sequence shown here is derived from an EMBL/GenBank/DDBJ whole genome shotgun (WGS) entry which is preliminary data.</text>
</comment>
<gene>
    <name evidence="6" type="ORF">MQH31_04525</name>
</gene>
<accession>A0AA41QUS8</accession>
<evidence type="ECO:0000313" key="7">
    <source>
        <dbReference type="Proteomes" id="UP001165341"/>
    </source>
</evidence>
<dbReference type="GO" id="GO:0005524">
    <property type="term" value="F:ATP binding"/>
    <property type="evidence" value="ECO:0007669"/>
    <property type="project" value="InterPro"/>
</dbReference>
<feature type="domain" description="Lon proteolytic" evidence="5">
    <location>
        <begin position="265"/>
        <end position="362"/>
    </location>
</feature>
<dbReference type="PROSITE" id="PS50106">
    <property type="entry name" value="PDZ"/>
    <property type="match status" value="1"/>
</dbReference>
<keyword evidence="1" id="KW-0720">Serine protease</keyword>
<dbReference type="SUPFAM" id="SSF54211">
    <property type="entry name" value="Ribosomal protein S5 domain 2-like"/>
    <property type="match status" value="1"/>
</dbReference>
<dbReference type="EMBL" id="JALGAR010000001">
    <property type="protein sequence ID" value="MCI4657079.1"/>
    <property type="molecule type" value="Genomic_DNA"/>
</dbReference>
<dbReference type="AlphaFoldDB" id="A0AA41QUS8"/>
<keyword evidence="1" id="KW-0645">Protease</keyword>
<dbReference type="GO" id="GO:0006508">
    <property type="term" value="P:proteolysis"/>
    <property type="evidence" value="ECO:0007669"/>
    <property type="project" value="UniProtKB-KW"/>
</dbReference>
<keyword evidence="7" id="KW-1185">Reference proteome</keyword>
<evidence type="ECO:0000256" key="2">
    <source>
        <dbReference type="SAM" id="MobiDB-lite"/>
    </source>
</evidence>
<dbReference type="Proteomes" id="UP001165341">
    <property type="component" value="Unassembled WGS sequence"/>
</dbReference>
<keyword evidence="1" id="KW-0378">Hydrolase</keyword>
<keyword evidence="3" id="KW-1133">Transmembrane helix</keyword>
<evidence type="ECO:0000259" key="4">
    <source>
        <dbReference type="PROSITE" id="PS50106"/>
    </source>
</evidence>
<dbReference type="InterPro" id="IPR027065">
    <property type="entry name" value="Lon_Prtase"/>
</dbReference>
<dbReference type="InterPro" id="IPR014721">
    <property type="entry name" value="Ribsml_uS5_D2-typ_fold_subgr"/>
</dbReference>
<feature type="region of interest" description="Disordered" evidence="2">
    <location>
        <begin position="1"/>
        <end position="22"/>
    </location>
</feature>
<feature type="active site" evidence="1">
    <location>
        <position position="314"/>
    </location>
</feature>
<dbReference type="Pfam" id="PF13180">
    <property type="entry name" value="PDZ_2"/>
    <property type="match status" value="1"/>
</dbReference>
<dbReference type="InterPro" id="IPR001478">
    <property type="entry name" value="PDZ"/>
</dbReference>
<evidence type="ECO:0000313" key="6">
    <source>
        <dbReference type="EMBL" id="MCI4657079.1"/>
    </source>
</evidence>
<keyword evidence="3" id="KW-0472">Membrane</keyword>
<dbReference type="GO" id="GO:0004176">
    <property type="term" value="F:ATP-dependent peptidase activity"/>
    <property type="evidence" value="ECO:0007669"/>
    <property type="project" value="UniProtKB-UniRule"/>
</dbReference>
<dbReference type="GO" id="GO:0030163">
    <property type="term" value="P:protein catabolic process"/>
    <property type="evidence" value="ECO:0007669"/>
    <property type="project" value="InterPro"/>
</dbReference>
<keyword evidence="3" id="KW-0812">Transmembrane</keyword>
<comment type="catalytic activity">
    <reaction evidence="1">
        <text>Hydrolysis of proteins in presence of ATP.</text>
        <dbReference type="EC" id="3.4.21.53"/>
    </reaction>
</comment>
<organism evidence="6 7">
    <name type="scientific">Cryobacterium zhongshanensis</name>
    <dbReference type="NCBI Taxonomy" id="2928153"/>
    <lineage>
        <taxon>Bacteria</taxon>
        <taxon>Bacillati</taxon>
        <taxon>Actinomycetota</taxon>
        <taxon>Actinomycetes</taxon>
        <taxon>Micrococcales</taxon>
        <taxon>Microbacteriaceae</taxon>
        <taxon>Cryobacterium</taxon>
    </lineage>
</organism>
<dbReference type="RefSeq" id="WP_243011087.1">
    <property type="nucleotide sequence ID" value="NZ_JALGAR010000001.1"/>
</dbReference>
<evidence type="ECO:0000256" key="3">
    <source>
        <dbReference type="SAM" id="Phobius"/>
    </source>
</evidence>
<protein>
    <recommendedName>
        <fullName evidence="1">endopeptidase La</fullName>
        <ecNumber evidence="1">3.4.21.53</ecNumber>
    </recommendedName>
</protein>
<name>A0AA41QUS8_9MICO</name>
<dbReference type="InterPro" id="IPR020568">
    <property type="entry name" value="Ribosomal_Su5_D2-typ_SF"/>
</dbReference>
<feature type="transmembrane region" description="Helical" evidence="3">
    <location>
        <begin position="30"/>
        <end position="54"/>
    </location>
</feature>
<dbReference type="InterPro" id="IPR036034">
    <property type="entry name" value="PDZ_sf"/>
</dbReference>
<dbReference type="InterPro" id="IPR008269">
    <property type="entry name" value="Lon_proteolytic"/>
</dbReference>
<dbReference type="SUPFAM" id="SSF50156">
    <property type="entry name" value="PDZ domain-like"/>
    <property type="match status" value="1"/>
</dbReference>
<sequence length="377" mass="38629">MALFTDDPTPLDSGTTWEKRSPRSRRAAKAGWIVLSIALACGIVLGVTPAPYVIEKPGPVYNTIGSTIAEDGADRPLITIDGAKTFPTDGTLDMLTVSLVGNPDNRPSWLKVAGAWLDSSEAVIPIEAAFPSNITTQQRDEENTAQMVNSQQDAIAAALTNLGYSYPTIVSVVSLPDGSPATGVLQADDQIATVNGAAIADITSLRAALTANGAGVPATVGIVRGGVAQDLTVTPVDSNGSAIIGINVKTEYQFPFTVTIQLDRVGGPSAGMMFALGIIDKLTPGLLQGGENVAGTGTIDQAGTVGPIGGIRQKLAGARSAGADWFLAPADDCDEVTGHVPDGLTVFSVTTLDQALTALNAIKTGADTSALPHCPVQ</sequence>
<feature type="domain" description="PDZ" evidence="4">
    <location>
        <begin position="147"/>
        <end position="226"/>
    </location>
</feature>
<dbReference type="EC" id="3.4.21.53" evidence="1"/>
<reference evidence="6" key="1">
    <citation type="submission" date="2022-03" db="EMBL/GenBank/DDBJ databases">
        <title>Cryobacterium sp. nov. strain ZS14-85, isolated from Antarctic soil.</title>
        <authorList>
            <person name="Li J."/>
            <person name="Niu G."/>
        </authorList>
    </citation>
    <scope>NUCLEOTIDE SEQUENCE</scope>
    <source>
        <strain evidence="6">ZS14-85</strain>
    </source>
</reference>
<dbReference type="PANTHER" id="PTHR10046">
    <property type="entry name" value="ATP DEPENDENT LON PROTEASE FAMILY MEMBER"/>
    <property type="match status" value="1"/>
</dbReference>
<dbReference type="PROSITE" id="PS51786">
    <property type="entry name" value="LON_PROTEOLYTIC"/>
    <property type="match status" value="1"/>
</dbReference>
<comment type="similarity">
    <text evidence="1">Belongs to the peptidase S16 family.</text>
</comment>
<dbReference type="GO" id="GO:0004252">
    <property type="term" value="F:serine-type endopeptidase activity"/>
    <property type="evidence" value="ECO:0007669"/>
    <property type="project" value="UniProtKB-UniRule"/>
</dbReference>
<dbReference type="Pfam" id="PF05362">
    <property type="entry name" value="Lon_C"/>
    <property type="match status" value="1"/>
</dbReference>
<evidence type="ECO:0000256" key="1">
    <source>
        <dbReference type="PROSITE-ProRule" id="PRU01122"/>
    </source>
</evidence>